<feature type="transmembrane region" description="Helical" evidence="5">
    <location>
        <begin position="87"/>
        <end position="105"/>
    </location>
</feature>
<keyword evidence="2 5" id="KW-0812">Transmembrane</keyword>
<feature type="transmembrane region" description="Helical" evidence="5">
    <location>
        <begin position="15"/>
        <end position="48"/>
    </location>
</feature>
<protein>
    <recommendedName>
        <fullName evidence="8">BAX inhibitor (BI)-1/YccA family protein</fullName>
    </recommendedName>
</protein>
<evidence type="ECO:0000256" key="1">
    <source>
        <dbReference type="ARBA" id="ARBA00004141"/>
    </source>
</evidence>
<feature type="transmembrane region" description="Helical" evidence="5">
    <location>
        <begin position="60"/>
        <end position="81"/>
    </location>
</feature>
<dbReference type="Pfam" id="PF01027">
    <property type="entry name" value="Bax1-I"/>
    <property type="match status" value="1"/>
</dbReference>
<dbReference type="GO" id="GO:0016020">
    <property type="term" value="C:membrane"/>
    <property type="evidence" value="ECO:0007669"/>
    <property type="project" value="UniProtKB-SubCell"/>
</dbReference>
<comment type="subcellular location">
    <subcellularLocation>
        <location evidence="1">Membrane</location>
        <topology evidence="1">Multi-pass membrane protein</topology>
    </subcellularLocation>
</comment>
<organism evidence="6 7">
    <name type="scientific">Ureibacillus thermophilus</name>
    <dbReference type="NCBI Taxonomy" id="367743"/>
    <lineage>
        <taxon>Bacteria</taxon>
        <taxon>Bacillati</taxon>
        <taxon>Bacillota</taxon>
        <taxon>Bacilli</taxon>
        <taxon>Bacillales</taxon>
        <taxon>Caryophanaceae</taxon>
        <taxon>Ureibacillus</taxon>
    </lineage>
</organism>
<dbReference type="RefSeq" id="WP_208649418.1">
    <property type="nucleotide sequence ID" value="NZ_CP036528.1"/>
</dbReference>
<evidence type="ECO:0008006" key="8">
    <source>
        <dbReference type="Google" id="ProtNLM"/>
    </source>
</evidence>
<gene>
    <name evidence="6" type="ORF">DKZ56_07515</name>
</gene>
<evidence type="ECO:0000313" key="6">
    <source>
        <dbReference type="EMBL" id="QBK25723.1"/>
    </source>
</evidence>
<accession>A0A4P6URH0</accession>
<evidence type="ECO:0000256" key="3">
    <source>
        <dbReference type="ARBA" id="ARBA00022989"/>
    </source>
</evidence>
<feature type="transmembrane region" description="Helical" evidence="5">
    <location>
        <begin position="181"/>
        <end position="201"/>
    </location>
</feature>
<evidence type="ECO:0000256" key="4">
    <source>
        <dbReference type="ARBA" id="ARBA00023136"/>
    </source>
</evidence>
<feature type="transmembrane region" description="Helical" evidence="5">
    <location>
        <begin position="142"/>
        <end position="160"/>
    </location>
</feature>
<dbReference type="InterPro" id="IPR006214">
    <property type="entry name" value="Bax_inhibitor_1-related"/>
</dbReference>
<keyword evidence="4 5" id="KW-0472">Membrane</keyword>
<name>A0A4P6URH0_9BACL</name>
<evidence type="ECO:0000256" key="5">
    <source>
        <dbReference type="SAM" id="Phobius"/>
    </source>
</evidence>
<keyword evidence="3 5" id="KW-1133">Transmembrane helix</keyword>
<reference evidence="6 7" key="1">
    <citation type="submission" date="2019-02" db="EMBL/GenBank/DDBJ databases">
        <title>Ureibacillus thermophilus.</title>
        <authorList>
            <person name="Sunny J.S."/>
            <person name="Natarajan A."/>
            <person name="Saleena L.M."/>
        </authorList>
    </citation>
    <scope>NUCLEOTIDE SEQUENCE [LARGE SCALE GENOMIC DNA]</scope>
    <source>
        <strain evidence="6 7">LM102</strain>
    </source>
</reference>
<proteinExistence type="predicted"/>
<evidence type="ECO:0000256" key="2">
    <source>
        <dbReference type="ARBA" id="ARBA00022692"/>
    </source>
</evidence>
<dbReference type="EMBL" id="CP036528">
    <property type="protein sequence ID" value="QBK25723.1"/>
    <property type="molecule type" value="Genomic_DNA"/>
</dbReference>
<dbReference type="AlphaFoldDB" id="A0A4P6URH0"/>
<evidence type="ECO:0000313" key="7">
    <source>
        <dbReference type="Proteomes" id="UP000291151"/>
    </source>
</evidence>
<sequence length="204" mass="23661">MYGHHVSLVLKHFALMWALSALSFILAVFLPSSIVLVVSIIDILFLLVVRFVRNLVIAEVFLYMIPFFTGMLFFWLAQFVISIGTAFLYSIFIGTAILFIFLALLGLKMLLYMTDGAAYIAASLLILVFFVFIYFFIPYKSIIYLLLSCFLVLALVLFTVHHFNLIRKHYVRENEVINTALRLYLSFINILFFSLEFLTGYKRR</sequence>
<keyword evidence="7" id="KW-1185">Reference proteome</keyword>
<feature type="transmembrane region" description="Helical" evidence="5">
    <location>
        <begin position="117"/>
        <end position="136"/>
    </location>
</feature>
<dbReference type="KEGG" id="uth:DKZ56_07515"/>
<dbReference type="Proteomes" id="UP000291151">
    <property type="component" value="Chromosome"/>
</dbReference>